<evidence type="ECO:0000313" key="4">
    <source>
        <dbReference type="EMBL" id="SUA44813.1"/>
    </source>
</evidence>
<dbReference type="InterPro" id="IPR036938">
    <property type="entry name" value="PAP2/HPO_sf"/>
</dbReference>
<keyword evidence="2" id="KW-1133">Transmembrane helix</keyword>
<gene>
    <name evidence="4" type="ORF">NCTC13184_03335</name>
</gene>
<dbReference type="InterPro" id="IPR000326">
    <property type="entry name" value="PAP2/HPO"/>
</dbReference>
<dbReference type="SUPFAM" id="SSF48317">
    <property type="entry name" value="Acid phosphatase/Vanadium-dependent haloperoxidase"/>
    <property type="match status" value="1"/>
</dbReference>
<dbReference type="PANTHER" id="PTHR14969">
    <property type="entry name" value="SPHINGOSINE-1-PHOSPHATE PHOSPHOHYDROLASE"/>
    <property type="match status" value="1"/>
</dbReference>
<accession>A0A378WWW8</accession>
<dbReference type="Gene3D" id="1.20.144.10">
    <property type="entry name" value="Phosphatidic acid phosphatase type 2/haloperoxidase"/>
    <property type="match status" value="2"/>
</dbReference>
<evidence type="ECO:0000256" key="2">
    <source>
        <dbReference type="SAM" id="Phobius"/>
    </source>
</evidence>
<evidence type="ECO:0000259" key="3">
    <source>
        <dbReference type="SMART" id="SM00014"/>
    </source>
</evidence>
<organism evidence="4 5">
    <name type="scientific">Nocardia africana</name>
    <dbReference type="NCBI Taxonomy" id="134964"/>
    <lineage>
        <taxon>Bacteria</taxon>
        <taxon>Bacillati</taxon>
        <taxon>Actinomycetota</taxon>
        <taxon>Actinomycetes</taxon>
        <taxon>Mycobacteriales</taxon>
        <taxon>Nocardiaceae</taxon>
        <taxon>Nocardia</taxon>
    </lineage>
</organism>
<dbReference type="PANTHER" id="PTHR14969:SF13">
    <property type="entry name" value="AT30094P"/>
    <property type="match status" value="1"/>
</dbReference>
<dbReference type="EMBL" id="UGRU01000001">
    <property type="protein sequence ID" value="SUA44813.1"/>
    <property type="molecule type" value="Genomic_DNA"/>
</dbReference>
<dbReference type="SMART" id="SM00014">
    <property type="entry name" value="acidPPc"/>
    <property type="match status" value="1"/>
</dbReference>
<dbReference type="CDD" id="cd03392">
    <property type="entry name" value="PAP2_like_2"/>
    <property type="match status" value="1"/>
</dbReference>
<feature type="transmembrane region" description="Helical" evidence="2">
    <location>
        <begin position="131"/>
        <end position="150"/>
    </location>
</feature>
<dbReference type="Proteomes" id="UP000255082">
    <property type="component" value="Unassembled WGS sequence"/>
</dbReference>
<dbReference type="AlphaFoldDB" id="A0A378WWW8"/>
<feature type="transmembrane region" description="Helical" evidence="2">
    <location>
        <begin position="227"/>
        <end position="250"/>
    </location>
</feature>
<dbReference type="Pfam" id="PF01569">
    <property type="entry name" value="PAP2"/>
    <property type="match status" value="1"/>
</dbReference>
<feature type="region of interest" description="Disordered" evidence="1">
    <location>
        <begin position="283"/>
        <end position="329"/>
    </location>
</feature>
<name>A0A378WWW8_9NOCA</name>
<feature type="transmembrane region" description="Helical" evidence="2">
    <location>
        <begin position="199"/>
        <end position="220"/>
    </location>
</feature>
<keyword evidence="2" id="KW-0812">Transmembrane</keyword>
<sequence>MGAGCATLSVSTALFRDTKHVSAVVEVLQGFVDEIRTESSSMEVAIGAAAVGTAALVVSILVGRVVDSSASGVRGGWWALRTSVVAALFMVMTVQVADSGWVTGADAATLRWFVEHRNGTATALARAITDIGSPVGVAAVAVVFSAVFAWRRRSAVPAVFIVGTVGFAAVASTSMKYVVGRDRPPAVLHLTAESDYSFPSGHTTGTTALVGAVLVLCVLARPGRARCALASVSAAVIVAVVAATRLYLGVHWLTDVVGGAMLGTAVTLAATTVLIWLSPTTAGERRRSGRGPVLSASPDQPGDESPAERSSVEDEPSFSAGSAEAEARK</sequence>
<evidence type="ECO:0000256" key="1">
    <source>
        <dbReference type="SAM" id="MobiDB-lite"/>
    </source>
</evidence>
<proteinExistence type="predicted"/>
<feature type="transmembrane region" description="Helical" evidence="2">
    <location>
        <begin position="157"/>
        <end position="179"/>
    </location>
</feature>
<feature type="transmembrane region" description="Helical" evidence="2">
    <location>
        <begin position="256"/>
        <end position="277"/>
    </location>
</feature>
<feature type="transmembrane region" description="Helical" evidence="2">
    <location>
        <begin position="78"/>
        <end position="97"/>
    </location>
</feature>
<reference evidence="4 5" key="1">
    <citation type="submission" date="2018-06" db="EMBL/GenBank/DDBJ databases">
        <authorList>
            <consortium name="Pathogen Informatics"/>
            <person name="Doyle S."/>
        </authorList>
    </citation>
    <scope>NUCLEOTIDE SEQUENCE [LARGE SCALE GENOMIC DNA]</scope>
    <source>
        <strain evidence="4 5">NCTC13184</strain>
    </source>
</reference>
<evidence type="ECO:0000313" key="5">
    <source>
        <dbReference type="Proteomes" id="UP000255082"/>
    </source>
</evidence>
<feature type="transmembrane region" description="Helical" evidence="2">
    <location>
        <begin position="47"/>
        <end position="66"/>
    </location>
</feature>
<protein>
    <submittedName>
        <fullName evidence="4">Phosphatidylglycerophosphatase B</fullName>
    </submittedName>
</protein>
<keyword evidence="2" id="KW-0472">Membrane</keyword>
<feature type="domain" description="Phosphatidic acid phosphatase type 2/haloperoxidase" evidence="3">
    <location>
        <begin position="158"/>
        <end position="271"/>
    </location>
</feature>